<dbReference type="Proteomes" id="UP000636949">
    <property type="component" value="Unassembled WGS sequence"/>
</dbReference>
<feature type="region of interest" description="Disordered" evidence="9">
    <location>
        <begin position="730"/>
        <end position="807"/>
    </location>
</feature>
<dbReference type="GO" id="GO:0003723">
    <property type="term" value="F:RNA binding"/>
    <property type="evidence" value="ECO:0007669"/>
    <property type="project" value="UniProtKB-UniRule"/>
</dbReference>
<comment type="subcellular location">
    <subcellularLocation>
        <location evidence="2 8">Cytoplasm</location>
    </subcellularLocation>
</comment>
<dbReference type="GO" id="GO:0006402">
    <property type="term" value="P:mRNA catabolic process"/>
    <property type="evidence" value="ECO:0007669"/>
    <property type="project" value="TreeGrafter"/>
</dbReference>
<dbReference type="HAMAP" id="MF_01895">
    <property type="entry name" value="RNase_R"/>
    <property type="match status" value="1"/>
</dbReference>
<dbReference type="SMART" id="SM00955">
    <property type="entry name" value="RNB"/>
    <property type="match status" value="1"/>
</dbReference>
<dbReference type="SMART" id="SM00316">
    <property type="entry name" value="S1"/>
    <property type="match status" value="1"/>
</dbReference>
<dbReference type="InterPro" id="IPR050180">
    <property type="entry name" value="RNR_Ribonuclease"/>
</dbReference>
<dbReference type="PROSITE" id="PS01175">
    <property type="entry name" value="RIBONUCLEASE_II"/>
    <property type="match status" value="1"/>
</dbReference>
<dbReference type="Pfam" id="PF08206">
    <property type="entry name" value="OB_RNB"/>
    <property type="match status" value="1"/>
</dbReference>
<evidence type="ECO:0000256" key="2">
    <source>
        <dbReference type="ARBA" id="ARBA00004496"/>
    </source>
</evidence>
<dbReference type="InterPro" id="IPR011805">
    <property type="entry name" value="RNase_R"/>
</dbReference>
<proteinExistence type="inferred from homology"/>
<comment type="caution">
    <text evidence="11">The sequence shown here is derived from an EMBL/GenBank/DDBJ whole genome shotgun (WGS) entry which is preliminary data.</text>
</comment>
<comment type="catalytic activity">
    <reaction evidence="1 8">
        <text>Exonucleolytic cleavage in the 3'- to 5'-direction to yield nucleoside 5'-phosphates.</text>
        <dbReference type="EC" id="3.1.13.1"/>
    </reaction>
</comment>
<evidence type="ECO:0000256" key="1">
    <source>
        <dbReference type="ARBA" id="ARBA00001849"/>
    </source>
</evidence>
<dbReference type="PANTHER" id="PTHR23355:SF9">
    <property type="entry name" value="DIS3-LIKE EXONUCLEASE 2"/>
    <property type="match status" value="1"/>
</dbReference>
<keyword evidence="6 8" id="KW-0269">Exonuclease</keyword>
<organism evidence="11 12">
    <name type="scientific">Cysteiniphilum litorale</name>
    <dbReference type="NCBI Taxonomy" id="2056700"/>
    <lineage>
        <taxon>Bacteria</taxon>
        <taxon>Pseudomonadati</taxon>
        <taxon>Pseudomonadota</taxon>
        <taxon>Gammaproteobacteria</taxon>
        <taxon>Thiotrichales</taxon>
        <taxon>Fastidiosibacteraceae</taxon>
        <taxon>Cysteiniphilum</taxon>
    </lineage>
</organism>
<evidence type="ECO:0000256" key="4">
    <source>
        <dbReference type="ARBA" id="ARBA00022722"/>
    </source>
</evidence>
<dbReference type="Pfam" id="PF00773">
    <property type="entry name" value="RNB"/>
    <property type="match status" value="1"/>
</dbReference>
<evidence type="ECO:0000256" key="6">
    <source>
        <dbReference type="ARBA" id="ARBA00022839"/>
    </source>
</evidence>
<sequence>MSKKYTIDNDPNKDLEAQKYDDPIPSREVILTYLKDLKQPTVFEKIADNLGLKRSRQLDALANRLGAMVRDEQIEQDGQYFRPLKQKRRIITGYVRIENDGNAIITTEDRMHSAFLPQHQTRLVFNGDKVCAMILGLNRKDKLEARIDSIIERNTIEITGRYSQQLDSHFIQPISKTMPKYIALLPPSEELEPDTLIKAKLVIFPSTVCSAVAQFVEIIEEQSPILTAISVASKKHNLIEDWSNKTARLVRKLPSQVLDTEISPRIDLRDLPFVTIDGEDAKDFDDAVYARKSSTGGWKLYVAIADVSYYVRPDSSLDKEAQARSTSVYFPGYVIPMLPEQLSNELCSLKPKVDRLALICEMNISANAKLSRYKFYSGVINSKARLTYTEVSKLLNNKDNNIYYEQPELIPHLFDLYDLYKVLAEARKQRGAIDFDTVESQIILNEHQHISAIIPRQRNDAHKLIEECMLLANVATARFIEKNKAHAPFRVHGAPPSGKVDDLKAYLHSLGIAFKPSKSGATPADYSQMLSSVKDRDDFANIQLMTLKSMNQAFYTPDNDGHFGLAYPAYSHFTSPIRRYPDLLTHRAIKSILGEKTLGAYHYTHSQLDELCAHASSQERNADSASSDVEKWLKCHFLHNRIGELFDAKIVHVTGFGMYVELIENYIEGLVHISSMHGDYYVFDEVQHRLTGQHTKKTFGIGQKVQVQLVRVNLDEMQIDFELTVNGKGRSHQELAAGSTPKRRRARIKTSSLKPVAQKRTRKKPTRNSTVEPTKLVDSKPPKSKKKKSSSAKRARKKSNAKSSQSE</sequence>
<dbReference type="InterPro" id="IPR022966">
    <property type="entry name" value="RNase_II/R_CS"/>
</dbReference>
<reference evidence="11" key="2">
    <citation type="submission" date="2020-09" db="EMBL/GenBank/DDBJ databases">
        <authorList>
            <person name="Sun Q."/>
            <person name="Zhou Y."/>
        </authorList>
    </citation>
    <scope>NUCLEOTIDE SEQUENCE</scope>
    <source>
        <strain evidence="11">CGMCC 1.15758</strain>
    </source>
</reference>
<dbReference type="CDD" id="cd04471">
    <property type="entry name" value="S1_RNase_R"/>
    <property type="match status" value="1"/>
</dbReference>
<keyword evidence="3 8" id="KW-0963">Cytoplasm</keyword>
<evidence type="ECO:0000256" key="7">
    <source>
        <dbReference type="ARBA" id="ARBA00022884"/>
    </source>
</evidence>
<evidence type="ECO:0000256" key="9">
    <source>
        <dbReference type="SAM" id="MobiDB-lite"/>
    </source>
</evidence>
<dbReference type="InterPro" id="IPR004476">
    <property type="entry name" value="RNase_II/RNase_R"/>
</dbReference>
<dbReference type="RefSeq" id="WP_117003877.1">
    <property type="nucleotide sequence ID" value="NZ_BMJS01000049.1"/>
</dbReference>
<dbReference type="NCBIfam" id="TIGR00358">
    <property type="entry name" value="3_prime_RNase"/>
    <property type="match status" value="1"/>
</dbReference>
<gene>
    <name evidence="8 11" type="primary">rnr</name>
    <name evidence="11" type="ORF">GCM10010995_25890</name>
</gene>
<keyword evidence="7 8" id="KW-0694">RNA-binding</keyword>
<evidence type="ECO:0000313" key="11">
    <source>
        <dbReference type="EMBL" id="GGG07181.1"/>
    </source>
</evidence>
<evidence type="ECO:0000313" key="12">
    <source>
        <dbReference type="Proteomes" id="UP000636949"/>
    </source>
</evidence>
<comment type="similarity">
    <text evidence="8">Belongs to the RNR ribonuclease family. RNase R subfamily.</text>
</comment>
<evidence type="ECO:0000259" key="10">
    <source>
        <dbReference type="PROSITE" id="PS50126"/>
    </source>
</evidence>
<evidence type="ECO:0000256" key="8">
    <source>
        <dbReference type="HAMAP-Rule" id="MF_01895"/>
    </source>
</evidence>
<dbReference type="InterPro" id="IPR003029">
    <property type="entry name" value="S1_domain"/>
</dbReference>
<reference evidence="11" key="1">
    <citation type="journal article" date="2014" name="Int. J. Syst. Evol. Microbiol.">
        <title>Complete genome sequence of Corynebacterium casei LMG S-19264T (=DSM 44701T), isolated from a smear-ripened cheese.</title>
        <authorList>
            <consortium name="US DOE Joint Genome Institute (JGI-PGF)"/>
            <person name="Walter F."/>
            <person name="Albersmeier A."/>
            <person name="Kalinowski J."/>
            <person name="Ruckert C."/>
        </authorList>
    </citation>
    <scope>NUCLEOTIDE SEQUENCE</scope>
    <source>
        <strain evidence="11">CGMCC 1.15758</strain>
    </source>
</reference>
<evidence type="ECO:0000256" key="3">
    <source>
        <dbReference type="ARBA" id="ARBA00022490"/>
    </source>
</evidence>
<dbReference type="NCBIfam" id="TIGR02063">
    <property type="entry name" value="RNase_R"/>
    <property type="match status" value="1"/>
</dbReference>
<protein>
    <recommendedName>
        <fullName evidence="8">Ribonuclease R</fullName>
        <shortName evidence="8">RNase R</shortName>
        <ecNumber evidence="8">3.1.13.1</ecNumber>
    </recommendedName>
</protein>
<dbReference type="InterPro" id="IPR013223">
    <property type="entry name" value="RNase_B_OB_dom"/>
</dbReference>
<dbReference type="GO" id="GO:0005829">
    <property type="term" value="C:cytosol"/>
    <property type="evidence" value="ECO:0007669"/>
    <property type="project" value="TreeGrafter"/>
</dbReference>
<dbReference type="InterPro" id="IPR001900">
    <property type="entry name" value="RNase_II/R"/>
</dbReference>
<feature type="compositionally biased region" description="Basic residues" evidence="9">
    <location>
        <begin position="782"/>
        <end position="800"/>
    </location>
</feature>
<feature type="domain" description="S1 motif" evidence="10">
    <location>
        <begin position="643"/>
        <end position="724"/>
    </location>
</feature>
<dbReference type="SUPFAM" id="SSF50249">
    <property type="entry name" value="Nucleic acid-binding proteins"/>
    <property type="match status" value="3"/>
</dbReference>
<keyword evidence="5 8" id="KW-0378">Hydrolase</keyword>
<keyword evidence="4 8" id="KW-0540">Nuclease</keyword>
<keyword evidence="12" id="KW-1185">Reference proteome</keyword>
<evidence type="ECO:0000256" key="5">
    <source>
        <dbReference type="ARBA" id="ARBA00022801"/>
    </source>
</evidence>
<dbReference type="AlphaFoldDB" id="A0A8J3EA98"/>
<dbReference type="PROSITE" id="PS50126">
    <property type="entry name" value="S1"/>
    <property type="match status" value="1"/>
</dbReference>
<dbReference type="OrthoDB" id="9764149at2"/>
<dbReference type="EMBL" id="BMJS01000049">
    <property type="protein sequence ID" value="GGG07181.1"/>
    <property type="molecule type" value="Genomic_DNA"/>
</dbReference>
<comment type="function">
    <text evidence="8">3'-5' exoribonuclease that releases 5'-nucleoside monophosphates and is involved in maturation of structured RNAs.</text>
</comment>
<feature type="compositionally biased region" description="Basic residues" evidence="9">
    <location>
        <begin position="757"/>
        <end position="766"/>
    </location>
</feature>
<dbReference type="Gene3D" id="2.40.50.140">
    <property type="entry name" value="Nucleic acid-binding proteins"/>
    <property type="match status" value="2"/>
</dbReference>
<dbReference type="PANTHER" id="PTHR23355">
    <property type="entry name" value="RIBONUCLEASE"/>
    <property type="match status" value="1"/>
</dbReference>
<dbReference type="Pfam" id="PF00575">
    <property type="entry name" value="S1"/>
    <property type="match status" value="1"/>
</dbReference>
<name>A0A8J3EA98_9GAMM</name>
<dbReference type="InterPro" id="IPR012340">
    <property type="entry name" value="NA-bd_OB-fold"/>
</dbReference>
<dbReference type="GO" id="GO:0008859">
    <property type="term" value="F:exoribonuclease II activity"/>
    <property type="evidence" value="ECO:0007669"/>
    <property type="project" value="UniProtKB-UniRule"/>
</dbReference>
<dbReference type="EC" id="3.1.13.1" evidence="8"/>
<accession>A0A8J3EA98</accession>